<reference evidence="1" key="1">
    <citation type="submission" date="2024-01" db="EMBL/GenBank/DDBJ databases">
        <authorList>
            <person name="Webb A."/>
        </authorList>
    </citation>
    <scope>NUCLEOTIDE SEQUENCE</scope>
    <source>
        <strain evidence="1">Pm1</strain>
    </source>
</reference>
<dbReference type="Proteomes" id="UP001162060">
    <property type="component" value="Unassembled WGS sequence"/>
</dbReference>
<evidence type="ECO:0000313" key="2">
    <source>
        <dbReference type="Proteomes" id="UP001162060"/>
    </source>
</evidence>
<accession>A0AAV1TJU1</accession>
<evidence type="ECO:0000313" key="1">
    <source>
        <dbReference type="EMBL" id="CAK7921110.1"/>
    </source>
</evidence>
<sequence>MMKPEGWETVLTDDSSLLELEHGILPRAVFLRDLLGNRQEAATSGSVTGSGLAIGLAWPCPVRHAAQQTKQGKKQALPMRL</sequence>
<gene>
    <name evidence="1" type="ORF">PM001_LOCUS6992</name>
</gene>
<proteinExistence type="predicted"/>
<organism evidence="1 2">
    <name type="scientific">Peronospora matthiolae</name>
    <dbReference type="NCBI Taxonomy" id="2874970"/>
    <lineage>
        <taxon>Eukaryota</taxon>
        <taxon>Sar</taxon>
        <taxon>Stramenopiles</taxon>
        <taxon>Oomycota</taxon>
        <taxon>Peronosporomycetes</taxon>
        <taxon>Peronosporales</taxon>
        <taxon>Peronosporaceae</taxon>
        <taxon>Peronospora</taxon>
    </lineage>
</organism>
<dbReference type="EMBL" id="CAKLBY020000053">
    <property type="protein sequence ID" value="CAK7921110.1"/>
    <property type="molecule type" value="Genomic_DNA"/>
</dbReference>
<dbReference type="AlphaFoldDB" id="A0AAV1TJU1"/>
<name>A0AAV1TJU1_9STRA</name>
<protein>
    <submittedName>
        <fullName evidence="1">Uncharacterized protein</fullName>
    </submittedName>
</protein>
<comment type="caution">
    <text evidence="1">The sequence shown here is derived from an EMBL/GenBank/DDBJ whole genome shotgun (WGS) entry which is preliminary data.</text>
</comment>